<dbReference type="Pfam" id="PF03731">
    <property type="entry name" value="Ku_N"/>
    <property type="match status" value="1"/>
</dbReference>
<dbReference type="SUPFAM" id="SSF53300">
    <property type="entry name" value="vWA-like"/>
    <property type="match status" value="1"/>
</dbReference>
<keyword evidence="3" id="KW-0547">Nucleotide-binding</keyword>
<keyword evidence="8" id="KW-0238">DNA-binding</keyword>
<dbReference type="InterPro" id="IPR006164">
    <property type="entry name" value="DNA_bd_Ku70/Ku80"/>
</dbReference>
<keyword evidence="11" id="KW-0539">Nucleus</keyword>
<dbReference type="InterPro" id="IPR006165">
    <property type="entry name" value="Ku70"/>
</dbReference>
<dbReference type="InterPro" id="IPR036465">
    <property type="entry name" value="vWFA_dom_sf"/>
</dbReference>
<comment type="subcellular location">
    <subcellularLocation>
        <location evidence="1">Nucleus</location>
    </subcellularLocation>
</comment>
<dbReference type="GO" id="GO:0006303">
    <property type="term" value="P:double-strand break repair via nonhomologous end joining"/>
    <property type="evidence" value="ECO:0000318"/>
    <property type="project" value="GO_Central"/>
</dbReference>
<keyword evidence="4" id="KW-0227">DNA damage</keyword>
<evidence type="ECO:0000259" key="13">
    <source>
        <dbReference type="PROSITE" id="PS50800"/>
    </source>
</evidence>
<dbReference type="PANTHER" id="PTHR12604">
    <property type="entry name" value="KU AUTOANTIGEN DNA HELICASE"/>
    <property type="match status" value="1"/>
</dbReference>
<dbReference type="GO" id="GO:0016787">
    <property type="term" value="F:hydrolase activity"/>
    <property type="evidence" value="ECO:0007669"/>
    <property type="project" value="UniProtKB-KW"/>
</dbReference>
<dbReference type="CDD" id="cd00788">
    <property type="entry name" value="KU70"/>
    <property type="match status" value="1"/>
</dbReference>
<dbReference type="FunFam" id="3.40.50.410:FF:000068">
    <property type="entry name" value="ATP-dependent DNA helicase 2 subunit KU70"/>
    <property type="match status" value="1"/>
</dbReference>
<keyword evidence="10" id="KW-0234">DNA repair</keyword>
<dbReference type="PANTHER" id="PTHR12604:SF2">
    <property type="entry name" value="X-RAY REPAIR CROSS-COMPLEMENTING PROTEIN 6"/>
    <property type="match status" value="1"/>
</dbReference>
<dbReference type="InterPro" id="IPR003034">
    <property type="entry name" value="SAP_dom"/>
</dbReference>
<dbReference type="Gene3D" id="3.40.50.410">
    <property type="entry name" value="von Willebrand factor, type A domain"/>
    <property type="match status" value="1"/>
</dbReference>
<organism evidence="14 15">
    <name type="scientific">Zostera marina</name>
    <name type="common">Eelgrass</name>
    <dbReference type="NCBI Taxonomy" id="29655"/>
    <lineage>
        <taxon>Eukaryota</taxon>
        <taxon>Viridiplantae</taxon>
        <taxon>Streptophyta</taxon>
        <taxon>Embryophyta</taxon>
        <taxon>Tracheophyta</taxon>
        <taxon>Spermatophyta</taxon>
        <taxon>Magnoliopsida</taxon>
        <taxon>Liliopsida</taxon>
        <taxon>Zosteraceae</taxon>
        <taxon>Zostera</taxon>
    </lineage>
</organism>
<dbReference type="SMART" id="SM00559">
    <property type="entry name" value="Ku78"/>
    <property type="match status" value="1"/>
</dbReference>
<dbReference type="SMART" id="SM00513">
    <property type="entry name" value="SAP"/>
    <property type="match status" value="1"/>
</dbReference>
<dbReference type="InterPro" id="IPR036361">
    <property type="entry name" value="SAP_dom_sf"/>
</dbReference>
<evidence type="ECO:0000256" key="8">
    <source>
        <dbReference type="ARBA" id="ARBA00023125"/>
    </source>
</evidence>
<protein>
    <submittedName>
        <fullName evidence="14">ATP-dependent DNA helicase 2 subunit KU70</fullName>
    </submittedName>
</protein>
<evidence type="ECO:0000256" key="1">
    <source>
        <dbReference type="ARBA" id="ARBA00004123"/>
    </source>
</evidence>
<dbReference type="FunFam" id="1.10.1600.10:FF:000003">
    <property type="entry name" value="ATP-dependent DNA helicase 2 subunit KU70"/>
    <property type="match status" value="1"/>
</dbReference>
<evidence type="ECO:0000256" key="2">
    <source>
        <dbReference type="ARBA" id="ARBA00005240"/>
    </source>
</evidence>
<dbReference type="Proteomes" id="UP000036987">
    <property type="component" value="Unassembled WGS sequence"/>
</dbReference>
<dbReference type="SUPFAM" id="SSF100939">
    <property type="entry name" value="SPOC domain-like"/>
    <property type="match status" value="1"/>
</dbReference>
<dbReference type="OMA" id="FWANVKH"/>
<comment type="caution">
    <text evidence="14">The sequence shown here is derived from an EMBL/GenBank/DDBJ whole genome shotgun (WGS) entry which is preliminary data.</text>
</comment>
<reference evidence="15" key="1">
    <citation type="journal article" date="2016" name="Nature">
        <title>The genome of the seagrass Zostera marina reveals angiosperm adaptation to the sea.</title>
        <authorList>
            <person name="Olsen J.L."/>
            <person name="Rouze P."/>
            <person name="Verhelst B."/>
            <person name="Lin Y.-C."/>
            <person name="Bayer T."/>
            <person name="Collen J."/>
            <person name="Dattolo E."/>
            <person name="De Paoli E."/>
            <person name="Dittami S."/>
            <person name="Maumus F."/>
            <person name="Michel G."/>
            <person name="Kersting A."/>
            <person name="Lauritano C."/>
            <person name="Lohaus R."/>
            <person name="Toepel M."/>
            <person name="Tonon T."/>
            <person name="Vanneste K."/>
            <person name="Amirebrahimi M."/>
            <person name="Brakel J."/>
            <person name="Bostroem C."/>
            <person name="Chovatia M."/>
            <person name="Grimwood J."/>
            <person name="Jenkins J.W."/>
            <person name="Jueterbock A."/>
            <person name="Mraz A."/>
            <person name="Stam W.T."/>
            <person name="Tice H."/>
            <person name="Bornberg-Bauer E."/>
            <person name="Green P.J."/>
            <person name="Pearson G.A."/>
            <person name="Procaccini G."/>
            <person name="Duarte C.M."/>
            <person name="Schmutz J."/>
            <person name="Reusch T.B.H."/>
            <person name="Van de Peer Y."/>
        </authorList>
    </citation>
    <scope>NUCLEOTIDE SEQUENCE [LARGE SCALE GENOMIC DNA]</scope>
    <source>
        <strain evidence="15">cv. Finnish</strain>
    </source>
</reference>
<name>A0A0K9PEB6_ZOSMR</name>
<dbReference type="EMBL" id="LFYR01000915">
    <property type="protein sequence ID" value="KMZ67296.1"/>
    <property type="molecule type" value="Genomic_DNA"/>
</dbReference>
<dbReference type="Pfam" id="PF02037">
    <property type="entry name" value="SAP"/>
    <property type="match status" value="1"/>
</dbReference>
<dbReference type="Gene3D" id="2.40.290.10">
    <property type="match status" value="1"/>
</dbReference>
<evidence type="ECO:0000256" key="6">
    <source>
        <dbReference type="ARBA" id="ARBA00022806"/>
    </source>
</evidence>
<evidence type="ECO:0000256" key="10">
    <source>
        <dbReference type="ARBA" id="ARBA00023204"/>
    </source>
</evidence>
<dbReference type="GO" id="GO:0006310">
    <property type="term" value="P:DNA recombination"/>
    <property type="evidence" value="ECO:0007669"/>
    <property type="project" value="UniProtKB-KW"/>
</dbReference>
<dbReference type="InterPro" id="IPR005161">
    <property type="entry name" value="Ku_N"/>
</dbReference>
<evidence type="ECO:0000313" key="15">
    <source>
        <dbReference type="Proteomes" id="UP000036987"/>
    </source>
</evidence>
<evidence type="ECO:0000313" key="14">
    <source>
        <dbReference type="EMBL" id="KMZ67296.1"/>
    </source>
</evidence>
<accession>A0A0K9PEB6</accession>
<dbReference type="GO" id="GO:0003678">
    <property type="term" value="F:DNA helicase activity"/>
    <property type="evidence" value="ECO:0007669"/>
    <property type="project" value="InterPro"/>
</dbReference>
<dbReference type="AlphaFoldDB" id="A0A0K9PEB6"/>
<dbReference type="PIRSF" id="PIRSF003033">
    <property type="entry name" value="Ku70"/>
    <property type="match status" value="1"/>
</dbReference>
<evidence type="ECO:0000256" key="4">
    <source>
        <dbReference type="ARBA" id="ARBA00022763"/>
    </source>
</evidence>
<evidence type="ECO:0000256" key="12">
    <source>
        <dbReference type="PIRSR" id="PIRSR003033-1"/>
    </source>
</evidence>
<dbReference type="Gene3D" id="1.10.1600.10">
    <property type="match status" value="1"/>
</dbReference>
<dbReference type="NCBIfam" id="TIGR00578">
    <property type="entry name" value="ku70"/>
    <property type="match status" value="1"/>
</dbReference>
<dbReference type="STRING" id="29655.A0A0K9PEB6"/>
<feature type="domain" description="SAP" evidence="13">
    <location>
        <begin position="597"/>
        <end position="631"/>
    </location>
</feature>
<dbReference type="PROSITE" id="PS50800">
    <property type="entry name" value="SAP"/>
    <property type="match status" value="1"/>
</dbReference>
<dbReference type="InterPro" id="IPR005160">
    <property type="entry name" value="Ku_C"/>
</dbReference>
<evidence type="ECO:0000256" key="3">
    <source>
        <dbReference type="ARBA" id="ARBA00022741"/>
    </source>
</evidence>
<dbReference type="Gene3D" id="4.10.970.10">
    <property type="entry name" value="Ku70, bridge and pillars"/>
    <property type="match status" value="1"/>
</dbReference>
<keyword evidence="6 14" id="KW-0347">Helicase</keyword>
<dbReference type="OrthoDB" id="3249161at2759"/>
<dbReference type="GO" id="GO:0005524">
    <property type="term" value="F:ATP binding"/>
    <property type="evidence" value="ECO:0007669"/>
    <property type="project" value="UniProtKB-KW"/>
</dbReference>
<dbReference type="FunFam" id="2.40.290.10:FF:000001">
    <property type="entry name" value="X-ray repair cross complementing 6"/>
    <property type="match status" value="1"/>
</dbReference>
<dbReference type="Pfam" id="PF02735">
    <property type="entry name" value="Ku"/>
    <property type="match status" value="1"/>
</dbReference>
<dbReference type="InterPro" id="IPR027388">
    <property type="entry name" value="Ku70_bridge/pillars_dom_sf"/>
</dbReference>
<dbReference type="InterPro" id="IPR016194">
    <property type="entry name" value="SPOC-like_C_dom_sf"/>
</dbReference>
<keyword evidence="9" id="KW-0233">DNA recombination</keyword>
<keyword evidence="7" id="KW-0067">ATP-binding</keyword>
<dbReference type="InterPro" id="IPR047087">
    <property type="entry name" value="KU70_core_dom"/>
</dbReference>
<dbReference type="SUPFAM" id="SSF68906">
    <property type="entry name" value="SAP domain"/>
    <property type="match status" value="1"/>
</dbReference>
<feature type="active site" description="Schiff-base intermediate with DNA; for 5'-deoxyribose-5-phosphate lyase activity" evidence="12">
    <location>
        <position position="25"/>
    </location>
</feature>
<gene>
    <name evidence="14" type="ORF">ZOSMA_26G00450</name>
</gene>
<evidence type="ECO:0000256" key="11">
    <source>
        <dbReference type="ARBA" id="ARBA00023242"/>
    </source>
</evidence>
<evidence type="ECO:0000256" key="7">
    <source>
        <dbReference type="ARBA" id="ARBA00022840"/>
    </source>
</evidence>
<dbReference type="Pfam" id="PF03730">
    <property type="entry name" value="Ku_C"/>
    <property type="match status" value="1"/>
</dbReference>
<keyword evidence="15" id="KW-1185">Reference proteome</keyword>
<comment type="similarity">
    <text evidence="2">Belongs to the ku70 family.</text>
</comment>
<dbReference type="GO" id="GO:0042162">
    <property type="term" value="F:telomeric DNA binding"/>
    <property type="evidence" value="ECO:0000318"/>
    <property type="project" value="GO_Central"/>
</dbReference>
<dbReference type="GO" id="GO:0000723">
    <property type="term" value="P:telomere maintenance"/>
    <property type="evidence" value="ECO:0000318"/>
    <property type="project" value="GO_Central"/>
</dbReference>
<evidence type="ECO:0000256" key="5">
    <source>
        <dbReference type="ARBA" id="ARBA00022801"/>
    </source>
</evidence>
<dbReference type="GO" id="GO:0043564">
    <property type="term" value="C:Ku70:Ku80 complex"/>
    <property type="evidence" value="ECO:0000318"/>
    <property type="project" value="GO_Central"/>
</dbReference>
<dbReference type="GO" id="GO:0003684">
    <property type="term" value="F:damaged DNA binding"/>
    <property type="evidence" value="ECO:0007669"/>
    <property type="project" value="InterPro"/>
</dbReference>
<proteinExistence type="inferred from homology"/>
<keyword evidence="5" id="KW-0378">Hydrolase</keyword>
<dbReference type="Gene3D" id="1.10.720.30">
    <property type="entry name" value="SAP domain"/>
    <property type="match status" value="1"/>
</dbReference>
<sequence>MTMEMDPEGFFREYSDDENDFNQEKESTKEFIVYLIDASPKMFAPLDRDLNKKNETHFHVALASVVSSLKNQIISHTYDEVAICFFNTKEKKNLQDLNGVYVFNVNERDFLDRPTARLIKEFDCINEKFSSQIGSHYGIISGSHENPLYNGLWVAQALLRKGSNKTVDKRIILFTNEDDPFGNIIGPTKADMIRMTIQRAKDIRDLDLSIDLLPLSRTEDKFNVSTFYADLLDLDDNEVSQFITYAVERMDDMSNQLRKRMHKKRKLRTLVFSIANGISIGVNTYALIRPTKPGSITWLDSISNRPIKTERSFICSDTGALIQGPSQKFSVYKSENIVFSVEELSELKNICNGQLHLLGFKPLSCLKDYHNLKPSTFIFPSDDEVVGSTLIFIALHQSMLRLKRFALAFLGISSNPRIVALVAQAEISSSNCQMEPPGMHIIYLPYTIDIRHPEESIIDDAAVRTKATDDQIQKALSLFKKIYLKDFSVCQFSNPALQNHYAILQAIALDENEMPEVEDETLPDVEGMLRSSIVDAMNEFKNAVYGENHDQEEYESIETKKSATDTLKKRKNNAVSENLLHQYSAFEWEDLAENGKLKHLTVVQLKCYLTVHDLPLSGKKEVLISRILTHMNK</sequence>
<evidence type="ECO:0000256" key="9">
    <source>
        <dbReference type="ARBA" id="ARBA00023172"/>
    </source>
</evidence>